<name>A0AAN8K0X3_PATCE</name>
<evidence type="ECO:0000256" key="4">
    <source>
        <dbReference type="ARBA" id="ARBA00023136"/>
    </source>
</evidence>
<organism evidence="6 7">
    <name type="scientific">Patella caerulea</name>
    <name type="common">Rayed Mediterranean limpet</name>
    <dbReference type="NCBI Taxonomy" id="87958"/>
    <lineage>
        <taxon>Eukaryota</taxon>
        <taxon>Metazoa</taxon>
        <taxon>Spiralia</taxon>
        <taxon>Lophotrochozoa</taxon>
        <taxon>Mollusca</taxon>
        <taxon>Gastropoda</taxon>
        <taxon>Patellogastropoda</taxon>
        <taxon>Patelloidea</taxon>
        <taxon>Patellidae</taxon>
        <taxon>Patella</taxon>
    </lineage>
</organism>
<dbReference type="Proteomes" id="UP001347796">
    <property type="component" value="Unassembled WGS sequence"/>
</dbReference>
<evidence type="ECO:0000313" key="7">
    <source>
        <dbReference type="Proteomes" id="UP001347796"/>
    </source>
</evidence>
<dbReference type="PANTHER" id="PTHR10671:SF108">
    <property type="entry name" value="CLAUDIN FAMILY PROTEIN-RELATED"/>
    <property type="match status" value="1"/>
</dbReference>
<sequence>MGIKEDFSGSSILGKVNFIVLLVANFCNWIAFCTAEWGKVYTSVNNYNINVYNGWGLWRICGNALGSCSQLDGMNLDWYGAVQAFGIFAFVGINVAFLLVILMMFTSKCKRNGDAGMAAGILCLIAAVCYLIAVIIFAYYFSLAFTVFTINLRPVGYSLILAVIAFILAFVSGILIIVDMKKGGSTSPA</sequence>
<accession>A0AAN8K0X3</accession>
<evidence type="ECO:0000256" key="5">
    <source>
        <dbReference type="SAM" id="Phobius"/>
    </source>
</evidence>
<evidence type="ECO:0000256" key="2">
    <source>
        <dbReference type="ARBA" id="ARBA00022692"/>
    </source>
</evidence>
<keyword evidence="4 5" id="KW-0472">Membrane</keyword>
<feature type="transmembrane region" description="Helical" evidence="5">
    <location>
        <begin position="12"/>
        <end position="32"/>
    </location>
</feature>
<dbReference type="PANTHER" id="PTHR10671">
    <property type="entry name" value="EPITHELIAL MEMBRANE PROTEIN-RELATED"/>
    <property type="match status" value="1"/>
</dbReference>
<evidence type="ECO:0000256" key="3">
    <source>
        <dbReference type="ARBA" id="ARBA00022989"/>
    </source>
</evidence>
<keyword evidence="7" id="KW-1185">Reference proteome</keyword>
<dbReference type="Pfam" id="PF00822">
    <property type="entry name" value="PMP22_Claudin"/>
    <property type="match status" value="1"/>
</dbReference>
<gene>
    <name evidence="6" type="ORF">SNE40_010379</name>
</gene>
<comment type="caution">
    <text evidence="6">The sequence shown here is derived from an EMBL/GenBank/DDBJ whole genome shotgun (WGS) entry which is preliminary data.</text>
</comment>
<comment type="subcellular location">
    <subcellularLocation>
        <location evidence="1">Membrane</location>
        <topology evidence="1">Multi-pass membrane protein</topology>
    </subcellularLocation>
</comment>
<dbReference type="EMBL" id="JAZGQO010000007">
    <property type="protein sequence ID" value="KAK6182768.1"/>
    <property type="molecule type" value="Genomic_DNA"/>
</dbReference>
<feature type="transmembrane region" description="Helical" evidence="5">
    <location>
        <begin position="81"/>
        <end position="105"/>
    </location>
</feature>
<dbReference type="GO" id="GO:0005886">
    <property type="term" value="C:plasma membrane"/>
    <property type="evidence" value="ECO:0007669"/>
    <property type="project" value="TreeGrafter"/>
</dbReference>
<keyword evidence="2 5" id="KW-0812">Transmembrane</keyword>
<dbReference type="InterPro" id="IPR050579">
    <property type="entry name" value="PMP-22/EMP/MP20-like"/>
</dbReference>
<feature type="transmembrane region" description="Helical" evidence="5">
    <location>
        <begin position="117"/>
        <end position="143"/>
    </location>
</feature>
<keyword evidence="3 5" id="KW-1133">Transmembrane helix</keyword>
<evidence type="ECO:0000313" key="6">
    <source>
        <dbReference type="EMBL" id="KAK6182768.1"/>
    </source>
</evidence>
<protein>
    <submittedName>
        <fullName evidence="6">Uncharacterized protein</fullName>
    </submittedName>
</protein>
<proteinExistence type="predicted"/>
<feature type="transmembrane region" description="Helical" evidence="5">
    <location>
        <begin position="155"/>
        <end position="178"/>
    </location>
</feature>
<dbReference type="InterPro" id="IPR004031">
    <property type="entry name" value="PMP22/EMP/MP20/Claudin"/>
</dbReference>
<dbReference type="AlphaFoldDB" id="A0AAN8K0X3"/>
<evidence type="ECO:0000256" key="1">
    <source>
        <dbReference type="ARBA" id="ARBA00004141"/>
    </source>
</evidence>
<dbReference type="Gene3D" id="1.20.140.150">
    <property type="match status" value="1"/>
</dbReference>
<reference evidence="6 7" key="1">
    <citation type="submission" date="2024-01" db="EMBL/GenBank/DDBJ databases">
        <title>The genome of the rayed Mediterranean limpet Patella caerulea (Linnaeus, 1758).</title>
        <authorList>
            <person name="Anh-Thu Weber A."/>
            <person name="Halstead-Nussloch G."/>
        </authorList>
    </citation>
    <scope>NUCLEOTIDE SEQUENCE [LARGE SCALE GENOMIC DNA]</scope>
    <source>
        <strain evidence="6">AATW-2023a</strain>
        <tissue evidence="6">Whole specimen</tissue>
    </source>
</reference>